<evidence type="ECO:0000313" key="9">
    <source>
        <dbReference type="Proteomes" id="UP001295463"/>
    </source>
</evidence>
<dbReference type="EMBL" id="OW150024">
    <property type="protein sequence ID" value="CAH2029934.1"/>
    <property type="molecule type" value="Genomic_DNA"/>
</dbReference>
<keyword evidence="4" id="KW-0408">Iron</keyword>
<dbReference type="InterPro" id="IPR013785">
    <property type="entry name" value="Aldolase_TIM"/>
</dbReference>
<gene>
    <name evidence="8" type="ORF">GEAMG1_0112</name>
</gene>
<dbReference type="PANTHER" id="PTHR11228">
    <property type="entry name" value="RADICAL SAM DOMAIN PROTEIN"/>
    <property type="match status" value="1"/>
</dbReference>
<proteinExistence type="predicted"/>
<evidence type="ECO:0000256" key="2">
    <source>
        <dbReference type="ARBA" id="ARBA00022691"/>
    </source>
</evidence>
<keyword evidence="5" id="KW-0411">Iron-sulfur</keyword>
<protein>
    <recommendedName>
        <fullName evidence="7">Radical SAM core domain-containing protein</fullName>
    </recommendedName>
</protein>
<keyword evidence="2" id="KW-0949">S-adenosyl-L-methionine</keyword>
<feature type="domain" description="Radical SAM core" evidence="7">
    <location>
        <begin position="8"/>
        <end position="148"/>
    </location>
</feature>
<feature type="region of interest" description="Disordered" evidence="6">
    <location>
        <begin position="382"/>
        <end position="401"/>
    </location>
</feature>
<evidence type="ECO:0000256" key="4">
    <source>
        <dbReference type="ARBA" id="ARBA00023004"/>
    </source>
</evidence>
<dbReference type="RefSeq" id="WP_305730911.1">
    <property type="nucleotide sequence ID" value="NZ_OW150024.1"/>
</dbReference>
<dbReference type="InterPro" id="IPR007197">
    <property type="entry name" value="rSAM"/>
</dbReference>
<name>A0ABN8HBD4_9BACT</name>
<keyword evidence="9" id="KW-1185">Reference proteome</keyword>
<accession>A0ABN8HBD4</accession>
<organism evidence="8 9">
    <name type="scientific">Trichlorobacter ammonificans</name>
    <dbReference type="NCBI Taxonomy" id="2916410"/>
    <lineage>
        <taxon>Bacteria</taxon>
        <taxon>Pseudomonadati</taxon>
        <taxon>Thermodesulfobacteriota</taxon>
        <taxon>Desulfuromonadia</taxon>
        <taxon>Geobacterales</taxon>
        <taxon>Geobacteraceae</taxon>
        <taxon>Trichlorobacter</taxon>
    </lineage>
</organism>
<dbReference type="InterPro" id="IPR058240">
    <property type="entry name" value="rSAM_sf"/>
</dbReference>
<keyword evidence="3" id="KW-0479">Metal-binding</keyword>
<dbReference type="InterPro" id="IPR050377">
    <property type="entry name" value="Radical_SAM_PqqE_MftC-like"/>
</dbReference>
<dbReference type="CDD" id="cd01335">
    <property type="entry name" value="Radical_SAM"/>
    <property type="match status" value="1"/>
</dbReference>
<dbReference type="Proteomes" id="UP001295463">
    <property type="component" value="Chromosome"/>
</dbReference>
<evidence type="ECO:0000256" key="6">
    <source>
        <dbReference type="SAM" id="MobiDB-lite"/>
    </source>
</evidence>
<dbReference type="Pfam" id="PF04055">
    <property type="entry name" value="Radical_SAM"/>
    <property type="match status" value="1"/>
</dbReference>
<evidence type="ECO:0000259" key="7">
    <source>
        <dbReference type="Pfam" id="PF04055"/>
    </source>
</evidence>
<evidence type="ECO:0000256" key="3">
    <source>
        <dbReference type="ARBA" id="ARBA00022723"/>
    </source>
</evidence>
<dbReference type="PANTHER" id="PTHR11228:SF7">
    <property type="entry name" value="PQQA PEPTIDE CYCLASE"/>
    <property type="match status" value="1"/>
</dbReference>
<comment type="cofactor">
    <cofactor evidence="1">
        <name>[4Fe-4S] cluster</name>
        <dbReference type="ChEBI" id="CHEBI:49883"/>
    </cofactor>
</comment>
<sequence>MFPTRINISTTRRCNLNCIHCFVNQDRVPVEDGWEMSMELFEDCMAQAMPLFQHIGLSNLGEFLSDTQFIERARIFKAYMNKKPDVWFDQVTNATLLDEEHLAPLAGLKNPVLYVLSIDAVDPLISYAIRPPGLSTQAMKNIRNINQVHARLGMQKPTIVVSVTLLKRNLLDCFNIIDFCRELGCSVYFRHAMGQGLEVNNRESLFRVPVFSNKILRKCKAYGDSQGVKVSFEPLFAQTSEEIDLYHRERNDRSIPCRIFTERYISKVDVNGDYSCCYNLARVHGNIKNIPLAKLMDHNDNVITSFMGRPIAPCTLCRGRQMQLSYIHEPAVFDLNIPDNERCYYPDINLEEHGFFDWLTTLDQKKIEQQLRKHWNMLFGETSHSKRSPSPSPYASLPPDLLQNESRDNLLKQAIDNRTIGNYTQSLKIFERLVQAFPGDTEIKSALDDICRELGLCVQEQSQSESNLDKKEEMP</sequence>
<dbReference type="SUPFAM" id="SSF102114">
    <property type="entry name" value="Radical SAM enzymes"/>
    <property type="match status" value="1"/>
</dbReference>
<evidence type="ECO:0000313" key="8">
    <source>
        <dbReference type="EMBL" id="CAH2029934.1"/>
    </source>
</evidence>
<dbReference type="SFLD" id="SFLDS00029">
    <property type="entry name" value="Radical_SAM"/>
    <property type="match status" value="1"/>
</dbReference>
<dbReference type="SFLD" id="SFLDG01067">
    <property type="entry name" value="SPASM/twitch_domain_containing"/>
    <property type="match status" value="1"/>
</dbReference>
<evidence type="ECO:0000256" key="1">
    <source>
        <dbReference type="ARBA" id="ARBA00001966"/>
    </source>
</evidence>
<dbReference type="Gene3D" id="3.20.20.70">
    <property type="entry name" value="Aldolase class I"/>
    <property type="match status" value="1"/>
</dbReference>
<reference evidence="8 9" key="1">
    <citation type="submission" date="2022-03" db="EMBL/GenBank/DDBJ databases">
        <authorList>
            <person name="Koch H."/>
        </authorList>
    </citation>
    <scope>NUCLEOTIDE SEQUENCE [LARGE SCALE GENOMIC DNA]</scope>
    <source>
        <strain evidence="8 9">G1</strain>
    </source>
</reference>
<evidence type="ECO:0000256" key="5">
    <source>
        <dbReference type="ARBA" id="ARBA00023014"/>
    </source>
</evidence>